<evidence type="ECO:0000259" key="1">
    <source>
        <dbReference type="Pfam" id="PF25968"/>
    </source>
</evidence>
<dbReference type="Pfam" id="PF25968">
    <property type="entry name" value="CALS1"/>
    <property type="match status" value="1"/>
</dbReference>
<evidence type="ECO:0000313" key="3">
    <source>
        <dbReference type="Proteomes" id="UP001177140"/>
    </source>
</evidence>
<dbReference type="InterPro" id="IPR058851">
    <property type="entry name" value="CALS1_helical"/>
</dbReference>
<gene>
    <name evidence="2" type="ORF">MKW94_028108</name>
</gene>
<organism evidence="2 3">
    <name type="scientific">Papaver nudicaule</name>
    <name type="common">Iceland poppy</name>
    <dbReference type="NCBI Taxonomy" id="74823"/>
    <lineage>
        <taxon>Eukaryota</taxon>
        <taxon>Viridiplantae</taxon>
        <taxon>Streptophyta</taxon>
        <taxon>Embryophyta</taxon>
        <taxon>Tracheophyta</taxon>
        <taxon>Spermatophyta</taxon>
        <taxon>Magnoliopsida</taxon>
        <taxon>Ranunculales</taxon>
        <taxon>Papaveraceae</taxon>
        <taxon>Papaveroideae</taxon>
        <taxon>Papaver</taxon>
    </lineage>
</organism>
<keyword evidence="3" id="KW-1185">Reference proteome</keyword>
<sequence>MSALPQVHAKLISLVELLDKPKKDVSKLVSALQALCEVLIHDFSKELRTMEKFRENGLASQRLEGNIVLPFENIVEVPDDDNISFYRQVRRLQTILTSAR</sequence>
<dbReference type="AlphaFoldDB" id="A0AA41VB10"/>
<dbReference type="Proteomes" id="UP001177140">
    <property type="component" value="Unassembled WGS sequence"/>
</dbReference>
<protein>
    <recommendedName>
        <fullName evidence="1">Callose synthase helical domain-containing protein</fullName>
    </recommendedName>
</protein>
<accession>A0AA41VB10</accession>
<name>A0AA41VB10_PAPNU</name>
<comment type="caution">
    <text evidence="2">The sequence shown here is derived from an EMBL/GenBank/DDBJ whole genome shotgun (WGS) entry which is preliminary data.</text>
</comment>
<dbReference type="EMBL" id="JAJJMA010188584">
    <property type="protein sequence ID" value="MCL7038254.1"/>
    <property type="molecule type" value="Genomic_DNA"/>
</dbReference>
<reference evidence="2" key="1">
    <citation type="submission" date="2022-03" db="EMBL/GenBank/DDBJ databases">
        <title>A functionally conserved STORR gene fusion in Papaver species that diverged 16.8 million years ago.</title>
        <authorList>
            <person name="Catania T."/>
        </authorList>
    </citation>
    <scope>NUCLEOTIDE SEQUENCE</scope>
    <source>
        <strain evidence="2">S-191538</strain>
    </source>
</reference>
<proteinExistence type="predicted"/>
<evidence type="ECO:0000313" key="2">
    <source>
        <dbReference type="EMBL" id="MCL7038254.1"/>
    </source>
</evidence>
<feature type="domain" description="Callose synthase helical" evidence="1">
    <location>
        <begin position="1"/>
        <end position="97"/>
    </location>
</feature>